<dbReference type="Gene3D" id="1.10.1040.10">
    <property type="entry name" value="N-(1-d-carboxylethyl)-l-norvaline Dehydrogenase, domain 2"/>
    <property type="match status" value="1"/>
</dbReference>
<gene>
    <name evidence="5" type="ORF">SPIRO4BDMA_50595</name>
</gene>
<dbReference type="SUPFAM" id="SSF48179">
    <property type="entry name" value="6-phosphogluconate dehydrogenase C-terminal domain-like"/>
    <property type="match status" value="1"/>
</dbReference>
<dbReference type="Gene3D" id="3.40.50.720">
    <property type="entry name" value="NAD(P)-binding Rossmann-like Domain"/>
    <property type="match status" value="1"/>
</dbReference>
<evidence type="ECO:0000259" key="3">
    <source>
        <dbReference type="Pfam" id="PF01232"/>
    </source>
</evidence>
<dbReference type="GO" id="GO:0008926">
    <property type="term" value="F:mannitol-1-phosphate 5-dehydrogenase activity"/>
    <property type="evidence" value="ECO:0007669"/>
    <property type="project" value="UniProtKB-EC"/>
</dbReference>
<dbReference type="EMBL" id="FWDO01000005">
    <property type="protein sequence ID" value="SLM19080.1"/>
    <property type="molecule type" value="Genomic_DNA"/>
</dbReference>
<dbReference type="InterPro" id="IPR008927">
    <property type="entry name" value="6-PGluconate_DH-like_C_sf"/>
</dbReference>
<reference evidence="5" key="1">
    <citation type="submission" date="2017-02" db="EMBL/GenBank/DDBJ databases">
        <authorList>
            <person name="Regsiter A."/>
            <person name="William W."/>
        </authorList>
    </citation>
    <scope>NUCLEOTIDE SEQUENCE</scope>
    <source>
        <strain evidence="5">BdmA 4</strain>
    </source>
</reference>
<protein>
    <submittedName>
        <fullName evidence="5">Mannitol-1-phosphate 5-dehydrogenase</fullName>
        <ecNumber evidence="5">1.1.1.17</ecNumber>
    </submittedName>
</protein>
<sequence length="396" mass="43304">MQTLVQFGAGNIGRSFIGQLFARNGYEVVFVDVSAPLVEALNERREYRIVIKRNGVSDEELVVQNVRAIDGREHASVADAVAGADYVATSVGLGALPDIIPVLVRGIELRALRSPNRLLDIIIAENIHDGAQYFKESLGRHLPQGLPLADHVGLVETSIGKMVPLMRKEDLAADPLLLFAEEYNELIVDKHGFRGPLPQIPTLNPVENIRAYVDRKLFIHNLGHAATAYFGFSQSPDSRFIWQALELPGVAVRVRSAMGESAAALALEYPHDLKPGALTAHIDDLLVRFANRALGDTVYRVGRDLYRKLAHDDRLIGAALLAARHGLPCDTIADAIRAAVGFRAADEEGKLYPRDADFIAREVPKGLEGILRDVSGLAMEDPVERGVAVRILSSRQ</sequence>
<dbReference type="AlphaFoldDB" id="A0A3P3XS57"/>
<keyword evidence="2" id="KW-0520">NAD</keyword>
<evidence type="ECO:0000256" key="2">
    <source>
        <dbReference type="ARBA" id="ARBA00023027"/>
    </source>
</evidence>
<dbReference type="InterPro" id="IPR013131">
    <property type="entry name" value="Mannitol_DH_N"/>
</dbReference>
<dbReference type="GO" id="GO:0005829">
    <property type="term" value="C:cytosol"/>
    <property type="evidence" value="ECO:0007669"/>
    <property type="project" value="TreeGrafter"/>
</dbReference>
<feature type="domain" description="Mannitol dehydrogenase N-terminal" evidence="3">
    <location>
        <begin position="4"/>
        <end position="200"/>
    </location>
</feature>
<dbReference type="PANTHER" id="PTHR30524">
    <property type="entry name" value="MANNITOL-1-PHOSPHATE 5-DEHYDROGENASE"/>
    <property type="match status" value="1"/>
</dbReference>
<name>A0A3P3XS57_9SPIR</name>
<dbReference type="Pfam" id="PF01232">
    <property type="entry name" value="Mannitol_dh"/>
    <property type="match status" value="1"/>
</dbReference>
<accession>A0A3P3XS57</accession>
<dbReference type="SUPFAM" id="SSF51735">
    <property type="entry name" value="NAD(P)-binding Rossmann-fold domains"/>
    <property type="match status" value="1"/>
</dbReference>
<dbReference type="InterPro" id="IPR013328">
    <property type="entry name" value="6PGD_dom2"/>
</dbReference>
<evidence type="ECO:0000313" key="5">
    <source>
        <dbReference type="EMBL" id="SLM19080.1"/>
    </source>
</evidence>
<evidence type="ECO:0000256" key="1">
    <source>
        <dbReference type="ARBA" id="ARBA00023002"/>
    </source>
</evidence>
<dbReference type="GO" id="GO:0019592">
    <property type="term" value="P:mannitol catabolic process"/>
    <property type="evidence" value="ECO:0007669"/>
    <property type="project" value="TreeGrafter"/>
</dbReference>
<dbReference type="Pfam" id="PF08125">
    <property type="entry name" value="Mannitol_dh_C"/>
    <property type="match status" value="1"/>
</dbReference>
<dbReference type="PANTHER" id="PTHR30524:SF0">
    <property type="entry name" value="ALTRONATE OXIDOREDUCTASE-RELATED"/>
    <property type="match status" value="1"/>
</dbReference>
<proteinExistence type="predicted"/>
<dbReference type="EC" id="1.1.1.17" evidence="5"/>
<dbReference type="InterPro" id="IPR036291">
    <property type="entry name" value="NAD(P)-bd_dom_sf"/>
</dbReference>
<evidence type="ECO:0000259" key="4">
    <source>
        <dbReference type="Pfam" id="PF08125"/>
    </source>
</evidence>
<feature type="domain" description="Mannitol dehydrogenase C-terminal" evidence="4">
    <location>
        <begin position="208"/>
        <end position="355"/>
    </location>
</feature>
<keyword evidence="1 5" id="KW-0560">Oxidoreductase</keyword>
<dbReference type="InterPro" id="IPR013118">
    <property type="entry name" value="Mannitol_DH_C"/>
</dbReference>
<organism evidence="5">
    <name type="scientific">uncultured spirochete</name>
    <dbReference type="NCBI Taxonomy" id="156406"/>
    <lineage>
        <taxon>Bacteria</taxon>
        <taxon>Pseudomonadati</taxon>
        <taxon>Spirochaetota</taxon>
        <taxon>Spirochaetia</taxon>
        <taxon>Spirochaetales</taxon>
        <taxon>environmental samples</taxon>
    </lineage>
</organism>